<dbReference type="Gene3D" id="2.130.10.80">
    <property type="entry name" value="Galactose oxidase/kelch, beta-propeller"/>
    <property type="match status" value="1"/>
</dbReference>
<evidence type="ECO:0000313" key="4">
    <source>
        <dbReference type="Proteomes" id="UP000184300"/>
    </source>
</evidence>
<dbReference type="PROSITE" id="PS50022">
    <property type="entry name" value="FA58C_3"/>
    <property type="match status" value="1"/>
</dbReference>
<gene>
    <name evidence="3" type="ORF">ASPGLDRAFT_52346</name>
</gene>
<reference evidence="4" key="1">
    <citation type="journal article" date="2017" name="Genome Biol.">
        <title>Comparative genomics reveals high biological diversity and specific adaptations in the industrially and medically important fungal genus Aspergillus.</title>
        <authorList>
            <person name="de Vries R.P."/>
            <person name="Riley R."/>
            <person name="Wiebenga A."/>
            <person name="Aguilar-Osorio G."/>
            <person name="Amillis S."/>
            <person name="Uchima C.A."/>
            <person name="Anderluh G."/>
            <person name="Asadollahi M."/>
            <person name="Askin M."/>
            <person name="Barry K."/>
            <person name="Battaglia E."/>
            <person name="Bayram O."/>
            <person name="Benocci T."/>
            <person name="Braus-Stromeyer S.A."/>
            <person name="Caldana C."/>
            <person name="Canovas D."/>
            <person name="Cerqueira G.C."/>
            <person name="Chen F."/>
            <person name="Chen W."/>
            <person name="Choi C."/>
            <person name="Clum A."/>
            <person name="Dos Santos R.A."/>
            <person name="Damasio A.R."/>
            <person name="Diallinas G."/>
            <person name="Emri T."/>
            <person name="Fekete E."/>
            <person name="Flipphi M."/>
            <person name="Freyberg S."/>
            <person name="Gallo A."/>
            <person name="Gournas C."/>
            <person name="Habgood R."/>
            <person name="Hainaut M."/>
            <person name="Harispe M.L."/>
            <person name="Henrissat B."/>
            <person name="Hilden K.S."/>
            <person name="Hope R."/>
            <person name="Hossain A."/>
            <person name="Karabika E."/>
            <person name="Karaffa L."/>
            <person name="Karanyi Z."/>
            <person name="Krasevec N."/>
            <person name="Kuo A."/>
            <person name="Kusch H."/>
            <person name="LaButti K."/>
            <person name="Lagendijk E.L."/>
            <person name="Lapidus A."/>
            <person name="Levasseur A."/>
            <person name="Lindquist E."/>
            <person name="Lipzen A."/>
            <person name="Logrieco A.F."/>
            <person name="MacCabe A."/>
            <person name="Maekelae M.R."/>
            <person name="Malavazi I."/>
            <person name="Melin P."/>
            <person name="Meyer V."/>
            <person name="Mielnichuk N."/>
            <person name="Miskei M."/>
            <person name="Molnar A.P."/>
            <person name="Mule G."/>
            <person name="Ngan C.Y."/>
            <person name="Orejas M."/>
            <person name="Orosz E."/>
            <person name="Ouedraogo J.P."/>
            <person name="Overkamp K.M."/>
            <person name="Park H.-S."/>
            <person name="Perrone G."/>
            <person name="Piumi F."/>
            <person name="Punt P.J."/>
            <person name="Ram A.F."/>
            <person name="Ramon A."/>
            <person name="Rauscher S."/>
            <person name="Record E."/>
            <person name="Riano-Pachon D.M."/>
            <person name="Robert V."/>
            <person name="Roehrig J."/>
            <person name="Ruller R."/>
            <person name="Salamov A."/>
            <person name="Salih N.S."/>
            <person name="Samson R.A."/>
            <person name="Sandor E."/>
            <person name="Sanguinetti M."/>
            <person name="Schuetze T."/>
            <person name="Sepcic K."/>
            <person name="Shelest E."/>
            <person name="Sherlock G."/>
            <person name="Sophianopoulou V."/>
            <person name="Squina F.M."/>
            <person name="Sun H."/>
            <person name="Susca A."/>
            <person name="Todd R.B."/>
            <person name="Tsang A."/>
            <person name="Unkles S.E."/>
            <person name="van de Wiele N."/>
            <person name="van Rossen-Uffink D."/>
            <person name="Oliveira J.V."/>
            <person name="Vesth T.C."/>
            <person name="Visser J."/>
            <person name="Yu J.-H."/>
            <person name="Zhou M."/>
            <person name="Andersen M.R."/>
            <person name="Archer D.B."/>
            <person name="Baker S.E."/>
            <person name="Benoit I."/>
            <person name="Brakhage A.A."/>
            <person name="Braus G.H."/>
            <person name="Fischer R."/>
            <person name="Frisvad J.C."/>
            <person name="Goldman G.H."/>
            <person name="Houbraken J."/>
            <person name="Oakley B."/>
            <person name="Pocsi I."/>
            <person name="Scazzocchio C."/>
            <person name="Seiboth B."/>
            <person name="vanKuyk P.A."/>
            <person name="Wortman J."/>
            <person name="Dyer P.S."/>
            <person name="Grigoriev I.V."/>
        </authorList>
    </citation>
    <scope>NUCLEOTIDE SEQUENCE [LARGE SCALE GENOMIC DNA]</scope>
    <source>
        <strain evidence="4">CBS 516.65</strain>
    </source>
</reference>
<dbReference type="InterPro" id="IPR013783">
    <property type="entry name" value="Ig-like_fold"/>
</dbReference>
<organism evidence="3 4">
    <name type="scientific">Aspergillus glaucus CBS 516.65</name>
    <dbReference type="NCBI Taxonomy" id="1160497"/>
    <lineage>
        <taxon>Eukaryota</taxon>
        <taxon>Fungi</taxon>
        <taxon>Dikarya</taxon>
        <taxon>Ascomycota</taxon>
        <taxon>Pezizomycotina</taxon>
        <taxon>Eurotiomycetes</taxon>
        <taxon>Eurotiomycetidae</taxon>
        <taxon>Eurotiales</taxon>
        <taxon>Aspergillaceae</taxon>
        <taxon>Aspergillus</taxon>
        <taxon>Aspergillus subgen. Aspergillus</taxon>
    </lineage>
</organism>
<dbReference type="InterPro" id="IPR014756">
    <property type="entry name" value="Ig_E-set"/>
</dbReference>
<dbReference type="Pfam" id="PF01344">
    <property type="entry name" value="Kelch_1"/>
    <property type="match status" value="1"/>
</dbReference>
<dbReference type="PANTHER" id="PTHR32208">
    <property type="entry name" value="SECRETED PROTEIN-RELATED"/>
    <property type="match status" value="1"/>
</dbReference>
<dbReference type="SUPFAM" id="SSF81296">
    <property type="entry name" value="E set domains"/>
    <property type="match status" value="1"/>
</dbReference>
<evidence type="ECO:0000313" key="3">
    <source>
        <dbReference type="EMBL" id="OJJ79804.1"/>
    </source>
</evidence>
<dbReference type="Gene3D" id="2.60.40.10">
    <property type="entry name" value="Immunoglobulins"/>
    <property type="match status" value="1"/>
</dbReference>
<protein>
    <recommendedName>
        <fullName evidence="2">F5/8 type C domain-containing protein</fullName>
    </recommendedName>
</protein>
<keyword evidence="4" id="KW-1185">Reference proteome</keyword>
<dbReference type="InterPro" id="IPR037293">
    <property type="entry name" value="Gal_Oxidase_central_sf"/>
</dbReference>
<evidence type="ECO:0000256" key="1">
    <source>
        <dbReference type="SAM" id="SignalP"/>
    </source>
</evidence>
<dbReference type="SUPFAM" id="SSF49785">
    <property type="entry name" value="Galactose-binding domain-like"/>
    <property type="match status" value="1"/>
</dbReference>
<dbReference type="PANTHER" id="PTHR32208:SF68">
    <property type="entry name" value="GALACTOSE OXIDASE"/>
    <property type="match status" value="1"/>
</dbReference>
<dbReference type="CDD" id="cd02851">
    <property type="entry name" value="E_set_GO_C"/>
    <property type="match status" value="1"/>
</dbReference>
<dbReference type="Proteomes" id="UP000184300">
    <property type="component" value="Unassembled WGS sequence"/>
</dbReference>
<feature type="domain" description="F5/8 type C" evidence="2">
    <location>
        <begin position="48"/>
        <end position="170"/>
    </location>
</feature>
<dbReference type="SUPFAM" id="SSF50965">
    <property type="entry name" value="Galactose oxidase, central domain"/>
    <property type="match status" value="1"/>
</dbReference>
<dbReference type="SMART" id="SM00612">
    <property type="entry name" value="Kelch"/>
    <property type="match status" value="3"/>
</dbReference>
<dbReference type="GeneID" id="34463995"/>
<evidence type="ECO:0000259" key="2">
    <source>
        <dbReference type="PROSITE" id="PS50022"/>
    </source>
</evidence>
<feature type="signal peptide" evidence="1">
    <location>
        <begin position="1"/>
        <end position="18"/>
    </location>
</feature>
<dbReference type="InterPro" id="IPR006652">
    <property type="entry name" value="Kelch_1"/>
</dbReference>
<dbReference type="UniPathway" id="UPA00280"/>
<dbReference type="Gene3D" id="2.60.120.260">
    <property type="entry name" value="Galactose-binding domain-like"/>
    <property type="match status" value="1"/>
</dbReference>
<name>A0A1L9V799_ASPGL</name>
<dbReference type="OrthoDB" id="2019572at2759"/>
<dbReference type="InterPro" id="IPR000421">
    <property type="entry name" value="FA58C"/>
</dbReference>
<dbReference type="Pfam" id="PF00754">
    <property type="entry name" value="F5_F8_type_C"/>
    <property type="match status" value="1"/>
</dbReference>
<dbReference type="InterPro" id="IPR015202">
    <property type="entry name" value="GO-like_E_set"/>
</dbReference>
<dbReference type="InterPro" id="IPR011043">
    <property type="entry name" value="Gal_Oxase/kelch_b-propeller"/>
</dbReference>
<dbReference type="AlphaFoldDB" id="A0A1L9V799"/>
<dbReference type="STRING" id="1160497.A0A1L9V799"/>
<dbReference type="EMBL" id="KV878915">
    <property type="protein sequence ID" value="OJJ79804.1"/>
    <property type="molecule type" value="Genomic_DNA"/>
</dbReference>
<sequence length="756" mass="82638">MKFQWASGLILGAATVGAYMPAEFSYKSTDDDRPDTGDRVTGKIEWQSPPVNSTLLDRKSYNVFCSSEHEDHKCQRAIDGWSDTYWHSDCKEEGAPWIVADLGAELNVSGLTMLPRLNESVSRGQISDHRIYVSTDKESWGEPVAYGNWGRNKGMKLAAFDPKPARYVKLVADSESHPETPRTPQGWTTIVNLGIYTADYTVPVEPGKGLWGPTIDLPVIAVGSAQVKSGEIIMWSAWSEDKYFASPGGKTLTTTWNPQKKSVDQDLIYNTQHDMFCPGMSMDFDGNIIVSGGSDAGRTSIYTGDGWLRSNDLVLPRGYHASTTLSDGRIFAIGGSWSGGNKVLKTGEVYNAKKKKWYARSGTDVTAMMTDDKLGQFRADNHAWLFGWKNETIFQGGPSVAMNWYTVQGKGSTIPAGRRLNDHDSTSGNAVMYDATKGKIITFGGQTSYDGSYGSNHAHLITLGEPLEPPLVQVAGNGSGGGMNYIRVYHTSVVLPDGKVFIAGGQAWGAPFNESTVAFTPEIYDPDTDTFVPQNGNNMVRVYHSVSMLLPDATVLNGGGGLCGNCPSNHYDAQIFTPQYLLTPDGQKRTRPAITNAPENVVVGGSIEFSTNSMVGSASLIRQGTATHTVNTDQRRIPLEIDCLGNHKFTAKLPDDAGIILPGWYMLFALDIHGTPSEAAIVKVKLPQYSQMEYEDEDKEDYMYNHVDVEDAEQEEDCDDMEGDGVNDDVKGMVAFLSSSSGKFWKSWKSALISQV</sequence>
<proteinExistence type="predicted"/>
<dbReference type="InterPro" id="IPR008979">
    <property type="entry name" value="Galactose-bd-like_sf"/>
</dbReference>
<accession>A0A1L9V799</accession>
<dbReference type="VEuPathDB" id="FungiDB:ASPGLDRAFT_52346"/>
<dbReference type="RefSeq" id="XP_022396502.1">
    <property type="nucleotide sequence ID" value="XM_022547734.1"/>
</dbReference>
<keyword evidence="1" id="KW-0732">Signal</keyword>
<dbReference type="Pfam" id="PF09118">
    <property type="entry name" value="GO-like_E_set"/>
    <property type="match status" value="1"/>
</dbReference>
<feature type="chain" id="PRO_5012363533" description="F5/8 type C domain-containing protein" evidence="1">
    <location>
        <begin position="19"/>
        <end position="756"/>
    </location>
</feature>